<dbReference type="CDD" id="cd18584">
    <property type="entry name" value="ABC_6TM_AarD_CydD"/>
    <property type="match status" value="1"/>
</dbReference>
<feature type="domain" description="ABC transmembrane type-1" evidence="9">
    <location>
        <begin position="150"/>
        <end position="318"/>
    </location>
</feature>
<keyword evidence="5 7" id="KW-1133">Transmembrane helix</keyword>
<dbReference type="Proteomes" id="UP000063991">
    <property type="component" value="Chromosome"/>
</dbReference>
<evidence type="ECO:0000313" key="11">
    <source>
        <dbReference type="Proteomes" id="UP000063991"/>
    </source>
</evidence>
<dbReference type="GO" id="GO:0005524">
    <property type="term" value="F:ATP binding"/>
    <property type="evidence" value="ECO:0007669"/>
    <property type="project" value="UniProtKB-KW"/>
</dbReference>
<name>A0A126Q3Y0_ALTMA</name>
<evidence type="ECO:0000259" key="9">
    <source>
        <dbReference type="PROSITE" id="PS50929"/>
    </source>
</evidence>
<dbReference type="SUPFAM" id="SSF90123">
    <property type="entry name" value="ABC transporter transmembrane region"/>
    <property type="match status" value="1"/>
</dbReference>
<dbReference type="Pfam" id="PF00005">
    <property type="entry name" value="ABC_tran"/>
    <property type="match status" value="1"/>
</dbReference>
<dbReference type="AlphaFoldDB" id="A0A126Q3Y0"/>
<dbReference type="GO" id="GO:0034040">
    <property type="term" value="F:ATPase-coupled lipid transmembrane transporter activity"/>
    <property type="evidence" value="ECO:0007669"/>
    <property type="project" value="TreeGrafter"/>
</dbReference>
<dbReference type="Pfam" id="PF00664">
    <property type="entry name" value="ABC_membrane"/>
    <property type="match status" value="1"/>
</dbReference>
<dbReference type="InterPro" id="IPR011527">
    <property type="entry name" value="ABC1_TM_dom"/>
</dbReference>
<sequence>MIKEKVPNRQTLNAWCNKMDKAQSLGLRTSLMAQVVVKCLSLFSLIIGFYYFSHIAHDWVVNQTPATASDVTGLAVCLGGSWLLQGAFNALSSSAKMQVLNKLEQRLQQVFIERQYALIRQHSVYYWQTVWLQHLQAFADWALEYRVQQMIAVVVPLFALAVIFYVNPVVGIGLLLTLPVVPLFMIIVGKGAAALHRKHFIALERLGSLFTDRLAALPMLANYQAHQKQTALLKDVSENLNARTMKVVSVAFLSNSVLDFFATLAVALTAVFIGFSLLGELSIGPEITLQQGLWILLTVPLLLSEMKKLGQVYHQKAQAEAAKAELAPLFSRFTQNLDGSAVNPVNADTTHHYSSEHEVLLTANNLKVFDINAQQPRSPSGKDKSAVDAPPALLHAESLVVLKGDKILISGRSGSGKTLLLEALGGQRPSTHKFSEPVIWITQHPVITPGTVRENLCLNDTYTNDALMKALEAVELDAWLSLLPLGLDTVMTDYPLLSGGEAQRLSLARALLRKDDIWLLDEPTAHLPDSQHARLAQLIERLGRDKTLIWASHKALPANWFNRFWTVSRSTNEQNVISNSNFNSMSKSEAGPKSKIGAVQDGHLQGCSSVTATRFKANANQKECGLDEK</sequence>
<dbReference type="InterPro" id="IPR003439">
    <property type="entry name" value="ABC_transporter-like_ATP-bd"/>
</dbReference>
<proteinExistence type="predicted"/>
<dbReference type="InterPro" id="IPR027417">
    <property type="entry name" value="P-loop_NTPase"/>
</dbReference>
<dbReference type="EMBL" id="CP014323">
    <property type="protein sequence ID" value="AMK00008.1"/>
    <property type="molecule type" value="Genomic_DNA"/>
</dbReference>
<dbReference type="GO" id="GO:0005886">
    <property type="term" value="C:plasma membrane"/>
    <property type="evidence" value="ECO:0007669"/>
    <property type="project" value="UniProtKB-SubCell"/>
</dbReference>
<dbReference type="Gene3D" id="3.40.50.300">
    <property type="entry name" value="P-loop containing nucleotide triphosphate hydrolases"/>
    <property type="match status" value="1"/>
</dbReference>
<dbReference type="PANTHER" id="PTHR24221:SF261">
    <property type="entry name" value="GLUTATHIONE_L-CYSTEINE TRANSPORT SYSTEM ATP-BINDING_PERMEASE PROTEIN CYDD"/>
    <property type="match status" value="1"/>
</dbReference>
<dbReference type="PANTHER" id="PTHR24221">
    <property type="entry name" value="ATP-BINDING CASSETTE SUB-FAMILY B"/>
    <property type="match status" value="1"/>
</dbReference>
<dbReference type="InterPro" id="IPR017871">
    <property type="entry name" value="ABC_transporter-like_CS"/>
</dbReference>
<feature type="transmembrane region" description="Helical" evidence="7">
    <location>
        <begin position="250"/>
        <end position="275"/>
    </location>
</feature>
<accession>A0A126Q3Y0</accession>
<dbReference type="SUPFAM" id="SSF52540">
    <property type="entry name" value="P-loop containing nucleoside triphosphate hydrolases"/>
    <property type="match status" value="1"/>
</dbReference>
<dbReference type="InterPro" id="IPR036640">
    <property type="entry name" value="ABC1_TM_sf"/>
</dbReference>
<organism evidence="10 11">
    <name type="scientific">Alteromonas macleodii</name>
    <name type="common">Pseudoalteromonas macleodii</name>
    <dbReference type="NCBI Taxonomy" id="28108"/>
    <lineage>
        <taxon>Bacteria</taxon>
        <taxon>Pseudomonadati</taxon>
        <taxon>Pseudomonadota</taxon>
        <taxon>Gammaproteobacteria</taxon>
        <taxon>Alteromonadales</taxon>
        <taxon>Alteromonadaceae</taxon>
        <taxon>Alteromonas/Salinimonas group</taxon>
        <taxon>Alteromonas</taxon>
    </lineage>
</organism>
<evidence type="ECO:0000313" key="10">
    <source>
        <dbReference type="EMBL" id="AMK00008.1"/>
    </source>
</evidence>
<feature type="transmembrane region" description="Helical" evidence="7">
    <location>
        <begin position="172"/>
        <end position="195"/>
    </location>
</feature>
<keyword evidence="2 7" id="KW-0812">Transmembrane</keyword>
<evidence type="ECO:0000256" key="3">
    <source>
        <dbReference type="ARBA" id="ARBA00022741"/>
    </source>
</evidence>
<gene>
    <name evidence="10" type="ORF">AVL55_18710</name>
</gene>
<reference evidence="10 11" key="1">
    <citation type="submission" date="2015-12" db="EMBL/GenBank/DDBJ databases">
        <authorList>
            <person name="Shamseldin A."/>
            <person name="Moawad H."/>
            <person name="Abd El-Rahim W.M."/>
            <person name="Sadowsky M.J."/>
        </authorList>
    </citation>
    <scope>NUCLEOTIDE SEQUENCE [LARGE SCALE GENOMIC DNA]</scope>
    <source>
        <strain evidence="10 11">D7</strain>
    </source>
</reference>
<keyword evidence="4 10" id="KW-0067">ATP-binding</keyword>
<dbReference type="PROSITE" id="PS50929">
    <property type="entry name" value="ABC_TM1F"/>
    <property type="match status" value="1"/>
</dbReference>
<evidence type="ECO:0000256" key="6">
    <source>
        <dbReference type="ARBA" id="ARBA00023136"/>
    </source>
</evidence>
<keyword evidence="6 7" id="KW-0472">Membrane</keyword>
<feature type="transmembrane region" description="Helical" evidence="7">
    <location>
        <begin position="72"/>
        <end position="92"/>
    </location>
</feature>
<evidence type="ECO:0000256" key="7">
    <source>
        <dbReference type="SAM" id="Phobius"/>
    </source>
</evidence>
<dbReference type="InterPro" id="IPR003593">
    <property type="entry name" value="AAA+_ATPase"/>
</dbReference>
<dbReference type="GO" id="GO:0016887">
    <property type="term" value="F:ATP hydrolysis activity"/>
    <property type="evidence" value="ECO:0007669"/>
    <property type="project" value="InterPro"/>
</dbReference>
<feature type="transmembrane region" description="Helical" evidence="7">
    <location>
        <begin position="150"/>
        <end position="166"/>
    </location>
</feature>
<protein>
    <submittedName>
        <fullName evidence="10">ABC transporter ATP-binding protein</fullName>
    </submittedName>
</protein>
<feature type="domain" description="ABC transporter" evidence="8">
    <location>
        <begin position="366"/>
        <end position="594"/>
    </location>
</feature>
<dbReference type="SMART" id="SM00382">
    <property type="entry name" value="AAA"/>
    <property type="match status" value="1"/>
</dbReference>
<evidence type="ECO:0000256" key="1">
    <source>
        <dbReference type="ARBA" id="ARBA00004651"/>
    </source>
</evidence>
<dbReference type="OrthoDB" id="9806127at2"/>
<evidence type="ECO:0000259" key="8">
    <source>
        <dbReference type="PROSITE" id="PS50893"/>
    </source>
</evidence>
<evidence type="ECO:0000256" key="5">
    <source>
        <dbReference type="ARBA" id="ARBA00022989"/>
    </source>
</evidence>
<evidence type="ECO:0000256" key="2">
    <source>
        <dbReference type="ARBA" id="ARBA00022692"/>
    </source>
</evidence>
<feature type="transmembrane region" description="Helical" evidence="7">
    <location>
        <begin position="31"/>
        <end position="52"/>
    </location>
</feature>
<dbReference type="InterPro" id="IPR039421">
    <property type="entry name" value="Type_1_exporter"/>
</dbReference>
<dbReference type="PROSITE" id="PS50893">
    <property type="entry name" value="ABC_TRANSPORTER_2"/>
    <property type="match status" value="1"/>
</dbReference>
<comment type="subcellular location">
    <subcellularLocation>
        <location evidence="1">Cell membrane</location>
        <topology evidence="1">Multi-pass membrane protein</topology>
    </subcellularLocation>
</comment>
<evidence type="ECO:0000256" key="4">
    <source>
        <dbReference type="ARBA" id="ARBA00022840"/>
    </source>
</evidence>
<dbReference type="Gene3D" id="1.20.1560.10">
    <property type="entry name" value="ABC transporter type 1, transmembrane domain"/>
    <property type="match status" value="1"/>
</dbReference>
<keyword evidence="3" id="KW-0547">Nucleotide-binding</keyword>
<dbReference type="GO" id="GO:0140359">
    <property type="term" value="F:ABC-type transporter activity"/>
    <property type="evidence" value="ECO:0007669"/>
    <property type="project" value="InterPro"/>
</dbReference>
<dbReference type="PROSITE" id="PS00211">
    <property type="entry name" value="ABC_TRANSPORTER_1"/>
    <property type="match status" value="1"/>
</dbReference>